<feature type="domain" description="Extradiol ring-cleavage dioxygenase class III enzyme subunit B" evidence="6">
    <location>
        <begin position="3"/>
        <end position="178"/>
    </location>
</feature>
<evidence type="ECO:0000313" key="7">
    <source>
        <dbReference type="EMBL" id="RNE97150.1"/>
    </source>
</evidence>
<evidence type="ECO:0000256" key="3">
    <source>
        <dbReference type="ARBA" id="ARBA00022723"/>
    </source>
</evidence>
<dbReference type="SUPFAM" id="SSF53213">
    <property type="entry name" value="LigB-like"/>
    <property type="match status" value="1"/>
</dbReference>
<keyword evidence="4" id="KW-0862">Zinc</keyword>
<dbReference type="RefSeq" id="XP_029223533.1">
    <property type="nucleotide sequence ID" value="XM_029376349.1"/>
</dbReference>
<dbReference type="GO" id="GO:0016702">
    <property type="term" value="F:oxidoreductase activity, acting on single donors with incorporation of molecular oxygen, incorporation of two atoms of oxygen"/>
    <property type="evidence" value="ECO:0007669"/>
    <property type="project" value="UniProtKB-ARBA"/>
</dbReference>
<evidence type="ECO:0000256" key="2">
    <source>
        <dbReference type="ARBA" id="ARBA00007581"/>
    </source>
</evidence>
<accession>A0A3R7N641</accession>
<sequence>MLYDYYGFPPESYEIKYPAPGEPSLAQEMVAALKSNGLAAELDGSRPFDHGVFVPLMIMFPEAKIPVLPISVLRGGDPAEHIRMGEALRPFRSRGVFFLGSGSTMHHFSHFNKKDAGKRFGDALSEVLCASDKAMPPEKRMAAVKRVTAMAGFDEAQPRGALEHLMPLFTLFGTANGTQAKEVANVPFFEANVRHHLFPN</sequence>
<dbReference type="OrthoDB" id="7396853at2759"/>
<keyword evidence="8" id="KW-1185">Reference proteome</keyword>
<dbReference type="Gene3D" id="3.40.830.10">
    <property type="entry name" value="LigB-like"/>
    <property type="match status" value="1"/>
</dbReference>
<comment type="caution">
    <text evidence="7">The sequence shown here is derived from an EMBL/GenBank/DDBJ whole genome shotgun (WGS) entry which is preliminary data.</text>
</comment>
<keyword evidence="3" id="KW-0479">Metal-binding</keyword>
<protein>
    <submittedName>
        <fullName evidence="7">Extradiol ring-cleavage dioxygenase class III protein subunit B</fullName>
    </submittedName>
</protein>
<gene>
    <name evidence="7" type="ORF">Tco025E_09532</name>
</gene>
<comment type="similarity">
    <text evidence="2">Belongs to the DODA-type extradiol aromatic ring-opening dioxygenase family.</text>
</comment>
<reference evidence="7 8" key="1">
    <citation type="journal article" date="2018" name="BMC Genomics">
        <title>Genomic comparison of Trypanosoma conorhini and Trypanosoma rangeli to Trypanosoma cruzi strains of high and low virulence.</title>
        <authorList>
            <person name="Bradwell K.R."/>
            <person name="Koparde V.N."/>
            <person name="Matveyev A.V."/>
            <person name="Serrano M.G."/>
            <person name="Alves J.M."/>
            <person name="Parikh H."/>
            <person name="Huang B."/>
            <person name="Lee V."/>
            <person name="Espinosa-Alvarez O."/>
            <person name="Ortiz P.A."/>
            <person name="Costa-Martins A.G."/>
            <person name="Teixeira M.M."/>
            <person name="Buck G.A."/>
        </authorList>
    </citation>
    <scope>NUCLEOTIDE SEQUENCE [LARGE SCALE GENOMIC DNA]</scope>
    <source>
        <strain evidence="7 8">025E</strain>
    </source>
</reference>
<dbReference type="InterPro" id="IPR014436">
    <property type="entry name" value="Extradiol_dOase_DODA"/>
</dbReference>
<dbReference type="GO" id="GO:0008270">
    <property type="term" value="F:zinc ion binding"/>
    <property type="evidence" value="ECO:0007669"/>
    <property type="project" value="InterPro"/>
</dbReference>
<organism evidence="7 8">
    <name type="scientific">Trypanosoma conorhini</name>
    <dbReference type="NCBI Taxonomy" id="83891"/>
    <lineage>
        <taxon>Eukaryota</taxon>
        <taxon>Discoba</taxon>
        <taxon>Euglenozoa</taxon>
        <taxon>Kinetoplastea</taxon>
        <taxon>Metakinetoplastina</taxon>
        <taxon>Trypanosomatida</taxon>
        <taxon>Trypanosomatidae</taxon>
        <taxon>Trypanosoma</taxon>
    </lineage>
</organism>
<dbReference type="InterPro" id="IPR004183">
    <property type="entry name" value="Xdiol_dOase_suB"/>
</dbReference>
<dbReference type="PANTHER" id="PTHR30096">
    <property type="entry name" value="4,5-DOPA DIOXYGENASE EXTRADIOL-LIKE PROTEIN"/>
    <property type="match status" value="1"/>
</dbReference>
<dbReference type="Proteomes" id="UP000284403">
    <property type="component" value="Unassembled WGS sequence"/>
</dbReference>
<evidence type="ECO:0000256" key="5">
    <source>
        <dbReference type="ARBA" id="ARBA00023002"/>
    </source>
</evidence>
<dbReference type="GO" id="GO:0008198">
    <property type="term" value="F:ferrous iron binding"/>
    <property type="evidence" value="ECO:0007669"/>
    <property type="project" value="InterPro"/>
</dbReference>
<comment type="cofactor">
    <cofactor evidence="1">
        <name>Zn(2+)</name>
        <dbReference type="ChEBI" id="CHEBI:29105"/>
    </cofactor>
</comment>
<proteinExistence type="inferred from homology"/>
<keyword evidence="5" id="KW-0560">Oxidoreductase</keyword>
<keyword evidence="7" id="KW-0223">Dioxygenase</keyword>
<dbReference type="CDD" id="cd07363">
    <property type="entry name" value="45_DOPA_Dioxygenase"/>
    <property type="match status" value="1"/>
</dbReference>
<name>A0A3R7N641_9TRYP</name>
<dbReference type="EMBL" id="MKKU01001168">
    <property type="protein sequence ID" value="RNE97150.1"/>
    <property type="molecule type" value="Genomic_DNA"/>
</dbReference>
<dbReference type="PANTHER" id="PTHR30096:SF0">
    <property type="entry name" value="4,5-DOPA DIOXYGENASE EXTRADIOL-LIKE PROTEIN"/>
    <property type="match status" value="1"/>
</dbReference>
<dbReference type="AlphaFoldDB" id="A0A3R7N641"/>
<evidence type="ECO:0000313" key="8">
    <source>
        <dbReference type="Proteomes" id="UP000284403"/>
    </source>
</evidence>
<dbReference type="Pfam" id="PF02900">
    <property type="entry name" value="LigB"/>
    <property type="match status" value="1"/>
</dbReference>
<evidence type="ECO:0000256" key="4">
    <source>
        <dbReference type="ARBA" id="ARBA00022833"/>
    </source>
</evidence>
<dbReference type="GeneID" id="40323143"/>
<evidence type="ECO:0000256" key="1">
    <source>
        <dbReference type="ARBA" id="ARBA00001947"/>
    </source>
</evidence>
<evidence type="ECO:0000259" key="6">
    <source>
        <dbReference type="Pfam" id="PF02900"/>
    </source>
</evidence>